<dbReference type="PANTHER" id="PTHR34582">
    <property type="entry name" value="UPF0702 TRANSMEMBRANE PROTEIN YCAP"/>
    <property type="match status" value="1"/>
</dbReference>
<feature type="domain" description="YetF C-terminal" evidence="7">
    <location>
        <begin position="99"/>
        <end position="162"/>
    </location>
</feature>
<comment type="subcellular location">
    <subcellularLocation>
        <location evidence="1">Cell membrane</location>
        <topology evidence="1">Multi-pass membrane protein</topology>
    </subcellularLocation>
</comment>
<evidence type="ECO:0000256" key="2">
    <source>
        <dbReference type="ARBA" id="ARBA00006448"/>
    </source>
</evidence>
<evidence type="ECO:0000256" key="3">
    <source>
        <dbReference type="ARBA" id="ARBA00022475"/>
    </source>
</evidence>
<comment type="caution">
    <text evidence="8">The sequence shown here is derived from an EMBL/GenBank/DDBJ whole genome shotgun (WGS) entry which is preliminary data.</text>
</comment>
<evidence type="ECO:0000256" key="5">
    <source>
        <dbReference type="ARBA" id="ARBA00022989"/>
    </source>
</evidence>
<proteinExistence type="inferred from homology"/>
<comment type="similarity">
    <text evidence="2">Belongs to the UPF0702 family.</text>
</comment>
<gene>
    <name evidence="8" type="ORF">HNR30_004762</name>
</gene>
<keyword evidence="9" id="KW-1185">Reference proteome</keyword>
<evidence type="ECO:0000256" key="1">
    <source>
        <dbReference type="ARBA" id="ARBA00004651"/>
    </source>
</evidence>
<organism evidence="8 9">
    <name type="scientific">Nonomuraea soli</name>
    <dbReference type="NCBI Taxonomy" id="1032476"/>
    <lineage>
        <taxon>Bacteria</taxon>
        <taxon>Bacillati</taxon>
        <taxon>Actinomycetota</taxon>
        <taxon>Actinomycetes</taxon>
        <taxon>Streptosporangiales</taxon>
        <taxon>Streptosporangiaceae</taxon>
        <taxon>Nonomuraea</taxon>
    </lineage>
</organism>
<evidence type="ECO:0000256" key="4">
    <source>
        <dbReference type="ARBA" id="ARBA00022692"/>
    </source>
</evidence>
<keyword evidence="4" id="KW-0812">Transmembrane</keyword>
<dbReference type="Pfam" id="PF04239">
    <property type="entry name" value="DUF421"/>
    <property type="match status" value="1"/>
</dbReference>
<dbReference type="GO" id="GO:0005886">
    <property type="term" value="C:plasma membrane"/>
    <property type="evidence" value="ECO:0007669"/>
    <property type="project" value="UniProtKB-SubCell"/>
</dbReference>
<sequence length="199" mass="21458">MDMWNDLLVTGVPLLDKAIRTVCVYLALAVLLRLAGKRELAQLTGFDLVVMLLLSNVVQNAVIGPDNSLWGGLFGAIVLLAANAVTVRLAEAVPLVGWWFKGKPTVLASHGAYIPSALRRLGLRRSDVDQAILQQGGSSVADTQSVTLEPGGALLVRLRPEEENASAGDMAEIRERLDRIERLLREQASRGENTKGQAP</sequence>
<dbReference type="PANTHER" id="PTHR34582:SF6">
    <property type="entry name" value="UPF0702 TRANSMEMBRANE PROTEIN YCAP"/>
    <property type="match status" value="1"/>
</dbReference>
<evidence type="ECO:0000256" key="6">
    <source>
        <dbReference type="ARBA" id="ARBA00023136"/>
    </source>
</evidence>
<evidence type="ECO:0000313" key="9">
    <source>
        <dbReference type="Proteomes" id="UP000530928"/>
    </source>
</evidence>
<accession>A0A7W0CLP8</accession>
<dbReference type="Gene3D" id="3.30.240.20">
    <property type="entry name" value="bsu07140 like domains"/>
    <property type="match status" value="1"/>
</dbReference>
<dbReference type="InterPro" id="IPR023090">
    <property type="entry name" value="UPF0702_alpha/beta_dom_sf"/>
</dbReference>
<dbReference type="InterPro" id="IPR007353">
    <property type="entry name" value="DUF421"/>
</dbReference>
<keyword evidence="6" id="KW-0472">Membrane</keyword>
<name>A0A7W0CLP8_9ACTN</name>
<evidence type="ECO:0000259" key="7">
    <source>
        <dbReference type="Pfam" id="PF04239"/>
    </source>
</evidence>
<protein>
    <submittedName>
        <fullName evidence="8">Uncharacterized membrane protein YcaP (DUF421 family)</fullName>
    </submittedName>
</protein>
<reference evidence="8 9" key="1">
    <citation type="submission" date="2020-07" db="EMBL/GenBank/DDBJ databases">
        <title>Genomic Encyclopedia of Type Strains, Phase IV (KMG-IV): sequencing the most valuable type-strain genomes for metagenomic binning, comparative biology and taxonomic classification.</title>
        <authorList>
            <person name="Goeker M."/>
        </authorList>
    </citation>
    <scope>NUCLEOTIDE SEQUENCE [LARGE SCALE GENOMIC DNA]</scope>
    <source>
        <strain evidence="8 9">DSM 45533</strain>
    </source>
</reference>
<evidence type="ECO:0000313" key="8">
    <source>
        <dbReference type="EMBL" id="MBA2893401.1"/>
    </source>
</evidence>
<dbReference type="EMBL" id="JACDUR010000005">
    <property type="protein sequence ID" value="MBA2893401.1"/>
    <property type="molecule type" value="Genomic_DNA"/>
</dbReference>
<keyword evidence="3" id="KW-1003">Cell membrane</keyword>
<keyword evidence="5" id="KW-1133">Transmembrane helix</keyword>
<dbReference type="Proteomes" id="UP000530928">
    <property type="component" value="Unassembled WGS sequence"/>
</dbReference>
<dbReference type="AlphaFoldDB" id="A0A7W0CLP8"/>
<dbReference type="RefSeq" id="WP_246379132.1">
    <property type="nucleotide sequence ID" value="NZ_BAABAM010000017.1"/>
</dbReference>